<evidence type="ECO:0000256" key="8">
    <source>
        <dbReference type="ARBA" id="ARBA00047469"/>
    </source>
</evidence>
<comment type="subcellular location">
    <subcellularLocation>
        <location evidence="9">Cytoplasm</location>
    </subcellularLocation>
</comment>
<dbReference type="FunFam" id="3.90.740.10:FF:000024">
    <property type="entry name" value="Leucine--tRNA ligase"/>
    <property type="match status" value="1"/>
</dbReference>
<dbReference type="GO" id="GO:0005737">
    <property type="term" value="C:cytoplasm"/>
    <property type="evidence" value="ECO:0007669"/>
    <property type="project" value="UniProtKB-SubCell"/>
</dbReference>
<dbReference type="AlphaFoldDB" id="A0A832VXM7"/>
<gene>
    <name evidence="9 14" type="primary">leuS</name>
    <name evidence="14" type="ORF">HA299_05220</name>
</gene>
<keyword evidence="4 9" id="KW-0547">Nucleotide-binding</keyword>
<evidence type="ECO:0000259" key="12">
    <source>
        <dbReference type="Pfam" id="PF08264"/>
    </source>
</evidence>
<feature type="domain" description="Methionyl/Valyl/Leucyl/Isoleucyl-tRNA synthetase anticodon-binding" evidence="12">
    <location>
        <begin position="704"/>
        <end position="829"/>
    </location>
</feature>
<keyword evidence="3 9" id="KW-0436">Ligase</keyword>
<feature type="short sequence motif" description="'HIGH' region" evidence="9">
    <location>
        <begin position="38"/>
        <end position="48"/>
    </location>
</feature>
<dbReference type="PANTHER" id="PTHR45794">
    <property type="entry name" value="LEUCYL-TRNA SYNTHETASE"/>
    <property type="match status" value="1"/>
</dbReference>
<dbReference type="InterPro" id="IPR020791">
    <property type="entry name" value="Leu-tRNA-lgase_arc"/>
</dbReference>
<dbReference type="NCBIfam" id="NF008957">
    <property type="entry name" value="PRK12300.1"/>
    <property type="match status" value="1"/>
</dbReference>
<dbReference type="InterPro" id="IPR014729">
    <property type="entry name" value="Rossmann-like_a/b/a_fold"/>
</dbReference>
<evidence type="ECO:0000256" key="1">
    <source>
        <dbReference type="ARBA" id="ARBA00005594"/>
    </source>
</evidence>
<keyword evidence="7 9" id="KW-0030">Aminoacyl-tRNA synthetase</keyword>
<comment type="catalytic activity">
    <reaction evidence="8 9">
        <text>tRNA(Leu) + L-leucine + ATP = L-leucyl-tRNA(Leu) + AMP + diphosphate</text>
        <dbReference type="Rhea" id="RHEA:11688"/>
        <dbReference type="Rhea" id="RHEA-COMP:9613"/>
        <dbReference type="Rhea" id="RHEA-COMP:9622"/>
        <dbReference type="ChEBI" id="CHEBI:30616"/>
        <dbReference type="ChEBI" id="CHEBI:33019"/>
        <dbReference type="ChEBI" id="CHEBI:57427"/>
        <dbReference type="ChEBI" id="CHEBI:78442"/>
        <dbReference type="ChEBI" id="CHEBI:78494"/>
        <dbReference type="ChEBI" id="CHEBI:456215"/>
        <dbReference type="EC" id="6.1.1.4"/>
    </reaction>
</comment>
<dbReference type="Gene3D" id="3.30.2320.20">
    <property type="entry name" value="Class I aminoacyl-tRNA synthetases (RS)"/>
    <property type="match status" value="1"/>
</dbReference>
<feature type="binding site" evidence="9">
    <location>
        <position position="632"/>
    </location>
    <ligand>
        <name>ATP</name>
        <dbReference type="ChEBI" id="CHEBI:30616"/>
    </ligand>
</feature>
<dbReference type="GO" id="GO:0004823">
    <property type="term" value="F:leucine-tRNA ligase activity"/>
    <property type="evidence" value="ECO:0007669"/>
    <property type="project" value="UniProtKB-UniRule"/>
</dbReference>
<accession>A0A832VXM7</accession>
<keyword evidence="6 9" id="KW-0648">Protein biosynthesis</keyword>
<evidence type="ECO:0000256" key="10">
    <source>
        <dbReference type="RuleBase" id="RU363035"/>
    </source>
</evidence>
<dbReference type="InterPro" id="IPR002300">
    <property type="entry name" value="aa-tRNA-synth_Ia"/>
</dbReference>
<dbReference type="SUPFAM" id="SSF50677">
    <property type="entry name" value="ValRS/IleRS/LeuRS editing domain"/>
    <property type="match status" value="1"/>
</dbReference>
<dbReference type="InterPro" id="IPR004493">
    <property type="entry name" value="Leu-tRNA-synth_Ia_arc/euk"/>
</dbReference>
<comment type="similarity">
    <text evidence="1 9 10">Belongs to the class-I aminoacyl-tRNA synthetase family.</text>
</comment>
<evidence type="ECO:0000313" key="15">
    <source>
        <dbReference type="Proteomes" id="UP000600363"/>
    </source>
</evidence>
<dbReference type="GO" id="GO:0005524">
    <property type="term" value="F:ATP binding"/>
    <property type="evidence" value="ECO:0007669"/>
    <property type="project" value="UniProtKB-UniRule"/>
</dbReference>
<protein>
    <recommendedName>
        <fullName evidence="9">Leucine--tRNA ligase</fullName>
        <ecNumber evidence="9">6.1.1.4</ecNumber>
    </recommendedName>
    <alternativeName>
        <fullName evidence="9">Leucyl-tRNA synthetase</fullName>
        <shortName evidence="9">LeuRS</shortName>
    </alternativeName>
</protein>
<dbReference type="Pfam" id="PF00133">
    <property type="entry name" value="tRNA-synt_1"/>
    <property type="match status" value="1"/>
</dbReference>
<dbReference type="Gene3D" id="3.40.50.620">
    <property type="entry name" value="HUPs"/>
    <property type="match status" value="1"/>
</dbReference>
<reference evidence="14" key="1">
    <citation type="journal article" date="2020" name="bioRxiv">
        <title>A rank-normalized archaeal taxonomy based on genome phylogeny resolves widespread incomplete and uneven classifications.</title>
        <authorList>
            <person name="Rinke C."/>
            <person name="Chuvochina M."/>
            <person name="Mussig A.J."/>
            <person name="Chaumeil P.-A."/>
            <person name="Waite D.W."/>
            <person name="Whitman W.B."/>
            <person name="Parks D.H."/>
            <person name="Hugenholtz P."/>
        </authorList>
    </citation>
    <scope>NUCLEOTIDE SEQUENCE</scope>
    <source>
        <strain evidence="14">UBA12518</strain>
    </source>
</reference>
<evidence type="ECO:0000259" key="13">
    <source>
        <dbReference type="Pfam" id="PF09334"/>
    </source>
</evidence>
<evidence type="ECO:0000256" key="3">
    <source>
        <dbReference type="ARBA" id="ARBA00022598"/>
    </source>
</evidence>
<organism evidence="14 15">
    <name type="scientific">Methermicoccus shengliensis</name>
    <dbReference type="NCBI Taxonomy" id="660064"/>
    <lineage>
        <taxon>Archaea</taxon>
        <taxon>Methanobacteriati</taxon>
        <taxon>Methanobacteriota</taxon>
        <taxon>Stenosarchaea group</taxon>
        <taxon>Methanomicrobia</taxon>
        <taxon>Methanosarcinales</taxon>
        <taxon>Methermicoccaceae</taxon>
        <taxon>Methermicoccus</taxon>
    </lineage>
</organism>
<dbReference type="CDD" id="cd07959">
    <property type="entry name" value="Anticodon_Ia_Leu_AEc"/>
    <property type="match status" value="1"/>
</dbReference>
<comment type="caution">
    <text evidence="14">The sequence shown here is derived from an EMBL/GenBank/DDBJ whole genome shotgun (WGS) entry which is preliminary data.</text>
</comment>
<dbReference type="RefSeq" id="WP_042686117.1">
    <property type="nucleotide sequence ID" value="NZ_DUIH01000017.1"/>
</dbReference>
<dbReference type="InterPro" id="IPR009080">
    <property type="entry name" value="tRNAsynth_Ia_anticodon-bd"/>
</dbReference>
<dbReference type="InterPro" id="IPR001412">
    <property type="entry name" value="aa-tRNA-synth_I_CS"/>
</dbReference>
<dbReference type="EC" id="6.1.1.4" evidence="9"/>
<evidence type="ECO:0000256" key="9">
    <source>
        <dbReference type="HAMAP-Rule" id="MF_00049"/>
    </source>
</evidence>
<feature type="short sequence motif" description="'KMSKS' region" evidence="9">
    <location>
        <begin position="629"/>
        <end position="633"/>
    </location>
</feature>
<name>A0A832VXM7_9EURY</name>
<feature type="domain" description="Aminoacyl-tRNA synthetase class Ia" evidence="11">
    <location>
        <begin position="11"/>
        <end position="508"/>
    </location>
</feature>
<dbReference type="CDD" id="cd00812">
    <property type="entry name" value="LeuRS_core"/>
    <property type="match status" value="1"/>
</dbReference>
<evidence type="ECO:0000259" key="11">
    <source>
        <dbReference type="Pfam" id="PF00133"/>
    </source>
</evidence>
<feature type="domain" description="Methionyl/Leucyl tRNA synthetase" evidence="13">
    <location>
        <begin position="574"/>
        <end position="673"/>
    </location>
</feature>
<evidence type="ECO:0000256" key="4">
    <source>
        <dbReference type="ARBA" id="ARBA00022741"/>
    </source>
</evidence>
<evidence type="ECO:0000256" key="6">
    <source>
        <dbReference type="ARBA" id="ARBA00022917"/>
    </source>
</evidence>
<dbReference type="PANTHER" id="PTHR45794:SF1">
    <property type="entry name" value="LEUCINE--TRNA LIGASE, CYTOPLASMIC"/>
    <property type="match status" value="1"/>
</dbReference>
<dbReference type="EMBL" id="DUIH01000017">
    <property type="protein sequence ID" value="HIH69992.1"/>
    <property type="molecule type" value="Genomic_DNA"/>
</dbReference>
<evidence type="ECO:0000256" key="2">
    <source>
        <dbReference type="ARBA" id="ARBA00022490"/>
    </source>
</evidence>
<dbReference type="Gene3D" id="3.90.740.10">
    <property type="entry name" value="Valyl/Leucyl/Isoleucyl-tRNA synthetase, editing domain"/>
    <property type="match status" value="1"/>
</dbReference>
<dbReference type="HAMAP" id="MF_00049_A">
    <property type="entry name" value="Leu_tRNA_synth_A"/>
    <property type="match status" value="1"/>
</dbReference>
<dbReference type="PROSITE" id="PS00178">
    <property type="entry name" value="AA_TRNA_LIGASE_I"/>
    <property type="match status" value="1"/>
</dbReference>
<dbReference type="SUPFAM" id="SSF52374">
    <property type="entry name" value="Nucleotidylyl transferase"/>
    <property type="match status" value="1"/>
</dbReference>
<dbReference type="InterPro" id="IPR009008">
    <property type="entry name" value="Val/Leu/Ile-tRNA-synth_edit"/>
</dbReference>
<dbReference type="GO" id="GO:0006429">
    <property type="term" value="P:leucyl-tRNA aminoacylation"/>
    <property type="evidence" value="ECO:0007669"/>
    <property type="project" value="UniProtKB-UniRule"/>
</dbReference>
<dbReference type="Pfam" id="PF09334">
    <property type="entry name" value="tRNA-synt_1g"/>
    <property type="match status" value="1"/>
</dbReference>
<dbReference type="InterPro" id="IPR015413">
    <property type="entry name" value="Methionyl/Leucyl_tRNA_Synth"/>
</dbReference>
<proteinExistence type="inferred from homology"/>
<dbReference type="NCBIfam" id="TIGR00395">
    <property type="entry name" value="leuS_arch"/>
    <property type="match status" value="1"/>
</dbReference>
<keyword evidence="5 9" id="KW-0067">ATP-binding</keyword>
<dbReference type="Pfam" id="PF08264">
    <property type="entry name" value="Anticodon_1"/>
    <property type="match status" value="1"/>
</dbReference>
<dbReference type="Gene3D" id="1.10.730.10">
    <property type="entry name" value="Isoleucyl-tRNA Synthetase, Domain 1"/>
    <property type="match status" value="1"/>
</dbReference>
<evidence type="ECO:0000256" key="7">
    <source>
        <dbReference type="ARBA" id="ARBA00023146"/>
    </source>
</evidence>
<dbReference type="Proteomes" id="UP000600363">
    <property type="component" value="Unassembled WGS sequence"/>
</dbReference>
<evidence type="ECO:0000256" key="5">
    <source>
        <dbReference type="ARBA" id="ARBA00022840"/>
    </source>
</evidence>
<dbReference type="Gene3D" id="1.10.10.720">
    <property type="entry name" value="leucyl-tRNA synthetase"/>
    <property type="match status" value="1"/>
</dbReference>
<sequence>MYDPHEIERRWQRLWDEHRVFEPIVEDRQKFFITVPYPYLNGNLHAGHTRTFTIGDVVARYKRMCGYNVLFPMGFHVTGTPIVGLSELIRSRDPEIVEVYERYHGIPRDVLYTLDTPEKIVDYFRVEAEKAMRSIGFSIDWRRKFTTMDEHYKAFIRWQFELLHKKGYVAKGSHPVRWCPNDDNPVEDHDILRGEDATIVEYVLIKFRLEDGTVLPCATLRPETVFGVTNLWINPDLTYVRASVRSPDGKEEEWVVSEEAFEKLQYTERQLARIGEVRGSELVGSEVKNPITGNEVVVLPATFVHPDEGTGVVMSVPAHAPYDHLALQDLADADLSQYGIENPIKSIRYVSLISVPEYGEYPAVEACEQMEVRDQHDPKAEEATRLVYRREFHSGVLKEVCGRYAGMAVSEVKDVLTRDFLDEGHAELFYDFSERPVVCRCGTRCVVKMVRGQWFLTYSDTEWKQSARECLAQMKIIPPEMRVEFENKIDWLKDKACARRKGLGTSLPWDEEWLIESLADSTIYMAYYIIVRLKDRGVGAKELTKPVLDYILLGDERALEHVPEQHRAAVKAAREEFEYWYPVDLRTSGKDLVANHLLFFIFHHVAIFPRDKWPKAIAVNGFVSLEGQKMSKSKGPLLTLRRAVEEHGADTTRLYILSNAEHMQDADWKSENVEAMGRHLQRFFEWAREIIASHPQRSESTRLDRWMLSRLSRHVRETREALEALQTRRALQHAFFLLLNDVRWYERRGGRGELFTVVDTMVRLMAPFTPHVCEELWSMYHEEGDFVSLAPYPEHHPEHVDEEAEFCELLVREVLDDITNILKVAKIEKPRRVYLYTAGDWSYTVLKEALAHRSSLDMGQLMKRLSLDESVKPHMKEAASYLKSLAKDIRSMDELKLSGYVNTGWNRRAERELLEEASKFLSRELGLEVVVDPPKEEPKAALARPMRPAIIIE</sequence>
<dbReference type="GO" id="GO:0002161">
    <property type="term" value="F:aminoacyl-tRNA deacylase activity"/>
    <property type="evidence" value="ECO:0007669"/>
    <property type="project" value="InterPro"/>
</dbReference>
<dbReference type="InterPro" id="IPR013155">
    <property type="entry name" value="M/V/L/I-tRNA-synth_anticd-bd"/>
</dbReference>
<evidence type="ECO:0000313" key="14">
    <source>
        <dbReference type="EMBL" id="HIH69992.1"/>
    </source>
</evidence>
<dbReference type="SUPFAM" id="SSF47323">
    <property type="entry name" value="Anticodon-binding domain of a subclass of class I aminoacyl-tRNA synthetases"/>
    <property type="match status" value="1"/>
</dbReference>
<keyword evidence="2 9" id="KW-0963">Cytoplasm</keyword>